<dbReference type="InterPro" id="IPR001509">
    <property type="entry name" value="Epimerase_deHydtase"/>
</dbReference>
<evidence type="ECO:0000313" key="5">
    <source>
        <dbReference type="Proteomes" id="UP000642070"/>
    </source>
</evidence>
<dbReference type="NCBIfam" id="TIGR01777">
    <property type="entry name" value="yfcH"/>
    <property type="match status" value="1"/>
</dbReference>
<dbReference type="PANTHER" id="PTHR11092:SF0">
    <property type="entry name" value="EPIMERASE FAMILY PROTEIN SDR39U1"/>
    <property type="match status" value="1"/>
</dbReference>
<feature type="domain" description="NAD-dependent epimerase/dehydratase" evidence="2">
    <location>
        <begin position="3"/>
        <end position="216"/>
    </location>
</feature>
<dbReference type="RefSeq" id="WP_190255244.1">
    <property type="nucleotide sequence ID" value="NZ_BMPI01000053.1"/>
</dbReference>
<comment type="similarity">
    <text evidence="1">Belongs to the NAD(P)-dependent epimerase/dehydratase family. SDR39U1 subfamily.</text>
</comment>
<dbReference type="SUPFAM" id="SSF51735">
    <property type="entry name" value="NAD(P)-binding Rossmann-fold domains"/>
    <property type="match status" value="1"/>
</dbReference>
<evidence type="ECO:0000313" key="4">
    <source>
        <dbReference type="EMBL" id="GGM66203.1"/>
    </source>
</evidence>
<evidence type="ECO:0000259" key="2">
    <source>
        <dbReference type="Pfam" id="PF01370"/>
    </source>
</evidence>
<dbReference type="EMBL" id="BMPI01000053">
    <property type="protein sequence ID" value="GGM66203.1"/>
    <property type="molecule type" value="Genomic_DNA"/>
</dbReference>
<dbReference type="Pfam" id="PF01370">
    <property type="entry name" value="Epimerase"/>
    <property type="match status" value="1"/>
</dbReference>
<dbReference type="PANTHER" id="PTHR11092">
    <property type="entry name" value="SUGAR NUCLEOTIDE EPIMERASE RELATED"/>
    <property type="match status" value="1"/>
</dbReference>
<keyword evidence="5" id="KW-1185">Reference proteome</keyword>
<dbReference type="InterPro" id="IPR036291">
    <property type="entry name" value="NAD(P)-bd_dom_sf"/>
</dbReference>
<accession>A0A917X3K6</accession>
<dbReference type="InterPro" id="IPR013549">
    <property type="entry name" value="DUF1731"/>
</dbReference>
<comment type="caution">
    <text evidence="4">The sequence shown here is derived from an EMBL/GenBank/DDBJ whole genome shotgun (WGS) entry which is preliminary data.</text>
</comment>
<gene>
    <name evidence="4" type="ORF">GCM10007977_079740</name>
</gene>
<protein>
    <recommendedName>
        <fullName evidence="6">TIGR01777 family protein</fullName>
    </recommendedName>
</protein>
<organism evidence="4 5">
    <name type="scientific">Dactylosporangium sucinum</name>
    <dbReference type="NCBI Taxonomy" id="1424081"/>
    <lineage>
        <taxon>Bacteria</taxon>
        <taxon>Bacillati</taxon>
        <taxon>Actinomycetota</taxon>
        <taxon>Actinomycetes</taxon>
        <taxon>Micromonosporales</taxon>
        <taxon>Micromonosporaceae</taxon>
        <taxon>Dactylosporangium</taxon>
    </lineage>
</organism>
<evidence type="ECO:0000259" key="3">
    <source>
        <dbReference type="Pfam" id="PF08338"/>
    </source>
</evidence>
<dbReference type="Proteomes" id="UP000642070">
    <property type="component" value="Unassembled WGS sequence"/>
</dbReference>
<reference evidence="4" key="2">
    <citation type="submission" date="2020-09" db="EMBL/GenBank/DDBJ databases">
        <authorList>
            <person name="Sun Q."/>
            <person name="Ohkuma M."/>
        </authorList>
    </citation>
    <scope>NUCLEOTIDE SEQUENCE</scope>
    <source>
        <strain evidence="4">JCM 19831</strain>
    </source>
</reference>
<dbReference type="Pfam" id="PF08338">
    <property type="entry name" value="DUF1731"/>
    <property type="match status" value="1"/>
</dbReference>
<evidence type="ECO:0008006" key="6">
    <source>
        <dbReference type="Google" id="ProtNLM"/>
    </source>
</evidence>
<proteinExistence type="inferred from homology"/>
<dbReference type="AlphaFoldDB" id="A0A917X3K6"/>
<name>A0A917X3K6_9ACTN</name>
<evidence type="ECO:0000256" key="1">
    <source>
        <dbReference type="ARBA" id="ARBA00009353"/>
    </source>
</evidence>
<sequence length="296" mass="31717">MQIVIAGASGFLGKRLVPHLRRAGHEVTRLVRRPPRAADEAQWDPVAEVVDAALLERADAVINLAGAGVGDRRWTAGYKRVLVDSRVDSTGTLARAIAAAEPRPRVLLNASGVGYYGDTGDRAVDERSPGGDTFLADLCKVWEAATEPAEAAGTRVAVLRTGLPLARDGGLLRPLYLQFQLFGGGRMGSGHQYWPWISLPDWLEAVVFLLDHDVSGPVNLTGPEPVRNAEFAAALAAELHRPNLLPVPGFALHAVAGEFAGEALSSQRVLPAVLTEQGFVFRHPTVRQALAWAIRA</sequence>
<feature type="domain" description="DUF1731" evidence="3">
    <location>
        <begin position="247"/>
        <end position="292"/>
    </location>
</feature>
<dbReference type="InterPro" id="IPR010099">
    <property type="entry name" value="SDR39U1"/>
</dbReference>
<dbReference type="Gene3D" id="3.40.50.720">
    <property type="entry name" value="NAD(P)-binding Rossmann-like Domain"/>
    <property type="match status" value="1"/>
</dbReference>
<reference evidence="4" key="1">
    <citation type="journal article" date="2014" name="Int. J. Syst. Evol. Microbiol.">
        <title>Complete genome sequence of Corynebacterium casei LMG S-19264T (=DSM 44701T), isolated from a smear-ripened cheese.</title>
        <authorList>
            <consortium name="US DOE Joint Genome Institute (JGI-PGF)"/>
            <person name="Walter F."/>
            <person name="Albersmeier A."/>
            <person name="Kalinowski J."/>
            <person name="Ruckert C."/>
        </authorList>
    </citation>
    <scope>NUCLEOTIDE SEQUENCE</scope>
    <source>
        <strain evidence="4">JCM 19831</strain>
    </source>
</reference>